<sequence length="133" mass="15046">DAHIDDQNDNPDAIILLDQSLREVQDVTFLKAQILEKDEIIESLRSKLRGKNTKISKLQQKLSALEHEEFHKSVEIGDGFTASAELVDDLKLNYRHNPGIFLRKLMEKSNIFTLEEIAASSVSGQKHHGGVQR</sequence>
<evidence type="ECO:0000313" key="3">
    <source>
        <dbReference type="Proteomes" id="UP000708208"/>
    </source>
</evidence>
<evidence type="ECO:0000256" key="1">
    <source>
        <dbReference type="SAM" id="Coils"/>
    </source>
</evidence>
<name>A0A8J2LDA1_9HEXA</name>
<gene>
    <name evidence="2" type="ORF">AFUS01_LOCUS40552</name>
</gene>
<keyword evidence="3" id="KW-1185">Reference proteome</keyword>
<feature type="coiled-coil region" evidence="1">
    <location>
        <begin position="41"/>
        <end position="68"/>
    </location>
</feature>
<proteinExistence type="predicted"/>
<protein>
    <submittedName>
        <fullName evidence="2">Uncharacterized protein</fullName>
    </submittedName>
</protein>
<feature type="non-terminal residue" evidence="2">
    <location>
        <position position="133"/>
    </location>
</feature>
<reference evidence="2" key="1">
    <citation type="submission" date="2021-06" db="EMBL/GenBank/DDBJ databases">
        <authorList>
            <person name="Hodson N. C."/>
            <person name="Mongue J. A."/>
            <person name="Jaron S. K."/>
        </authorList>
    </citation>
    <scope>NUCLEOTIDE SEQUENCE</scope>
</reference>
<dbReference type="AlphaFoldDB" id="A0A8J2LDA1"/>
<feature type="non-terminal residue" evidence="2">
    <location>
        <position position="1"/>
    </location>
</feature>
<organism evidence="2 3">
    <name type="scientific">Allacma fusca</name>
    <dbReference type="NCBI Taxonomy" id="39272"/>
    <lineage>
        <taxon>Eukaryota</taxon>
        <taxon>Metazoa</taxon>
        <taxon>Ecdysozoa</taxon>
        <taxon>Arthropoda</taxon>
        <taxon>Hexapoda</taxon>
        <taxon>Collembola</taxon>
        <taxon>Symphypleona</taxon>
        <taxon>Sminthuridae</taxon>
        <taxon>Allacma</taxon>
    </lineage>
</organism>
<comment type="caution">
    <text evidence="2">The sequence shown here is derived from an EMBL/GenBank/DDBJ whole genome shotgun (WGS) entry which is preliminary data.</text>
</comment>
<dbReference type="EMBL" id="CAJVCH010557494">
    <property type="protein sequence ID" value="CAG7830769.1"/>
    <property type="molecule type" value="Genomic_DNA"/>
</dbReference>
<dbReference type="Proteomes" id="UP000708208">
    <property type="component" value="Unassembled WGS sequence"/>
</dbReference>
<accession>A0A8J2LDA1</accession>
<keyword evidence="1" id="KW-0175">Coiled coil</keyword>
<evidence type="ECO:0000313" key="2">
    <source>
        <dbReference type="EMBL" id="CAG7830769.1"/>
    </source>
</evidence>